<keyword evidence="4" id="KW-1185">Reference proteome</keyword>
<accession>A0A6C2YPL7</accession>
<dbReference type="Gene3D" id="3.30.1490.20">
    <property type="entry name" value="ATP-grasp fold, A domain"/>
    <property type="match status" value="1"/>
</dbReference>
<dbReference type="GO" id="GO:0046872">
    <property type="term" value="F:metal ion binding"/>
    <property type="evidence" value="ECO:0007669"/>
    <property type="project" value="InterPro"/>
</dbReference>
<dbReference type="PANTHER" id="PTHR23135">
    <property type="entry name" value="MUR LIGASE FAMILY MEMBER"/>
    <property type="match status" value="1"/>
</dbReference>
<evidence type="ECO:0000259" key="2">
    <source>
        <dbReference type="PROSITE" id="PS50975"/>
    </source>
</evidence>
<protein>
    <recommendedName>
        <fullName evidence="2">ATP-grasp domain-containing protein</fullName>
    </recommendedName>
</protein>
<reference evidence="3" key="1">
    <citation type="submission" date="2019-04" db="EMBL/GenBank/DDBJ databases">
        <authorList>
            <consortium name="Science for Life Laboratories"/>
        </authorList>
    </citation>
    <scope>NUCLEOTIDE SEQUENCE</scope>
    <source>
        <strain evidence="3">MBLW1</strain>
    </source>
</reference>
<dbReference type="InterPro" id="IPR004101">
    <property type="entry name" value="Mur_ligase_C"/>
</dbReference>
<evidence type="ECO:0000313" key="4">
    <source>
        <dbReference type="Proteomes" id="UP000464378"/>
    </source>
</evidence>
<dbReference type="PANTHER" id="PTHR23135:SF18">
    <property type="entry name" value="CYANOPHYCIN SYNTHETASE"/>
    <property type="match status" value="1"/>
</dbReference>
<dbReference type="GO" id="GO:0005524">
    <property type="term" value="F:ATP binding"/>
    <property type="evidence" value="ECO:0007669"/>
    <property type="project" value="UniProtKB-UniRule"/>
</dbReference>
<keyword evidence="3" id="KW-0436">Ligase</keyword>
<dbReference type="EMBL" id="LR586016">
    <property type="protein sequence ID" value="VIP02832.1"/>
    <property type="molecule type" value="Genomic_DNA"/>
</dbReference>
<dbReference type="InterPro" id="IPR044019">
    <property type="entry name" value="Cyanophycin_syn_N"/>
</dbReference>
<dbReference type="RefSeq" id="WP_162657966.1">
    <property type="nucleotide sequence ID" value="NZ_LR593887.1"/>
</dbReference>
<dbReference type="PROSITE" id="PS50975">
    <property type="entry name" value="ATP_GRASP"/>
    <property type="match status" value="1"/>
</dbReference>
<organism evidence="3">
    <name type="scientific">Tuwongella immobilis</name>
    <dbReference type="NCBI Taxonomy" id="692036"/>
    <lineage>
        <taxon>Bacteria</taxon>
        <taxon>Pseudomonadati</taxon>
        <taxon>Planctomycetota</taxon>
        <taxon>Planctomycetia</taxon>
        <taxon>Gemmatales</taxon>
        <taxon>Gemmataceae</taxon>
        <taxon>Tuwongella</taxon>
    </lineage>
</organism>
<evidence type="ECO:0000313" key="3">
    <source>
        <dbReference type="EMBL" id="VIP02832.1"/>
    </source>
</evidence>
<evidence type="ECO:0000256" key="1">
    <source>
        <dbReference type="PROSITE-ProRule" id="PRU00409"/>
    </source>
</evidence>
<dbReference type="AlphaFoldDB" id="A0A6C2YPL7"/>
<proteinExistence type="predicted"/>
<feature type="domain" description="ATP-grasp" evidence="2">
    <location>
        <begin position="219"/>
        <end position="405"/>
    </location>
</feature>
<name>A0A6C2YPL7_9BACT</name>
<dbReference type="Gene3D" id="3.90.190.20">
    <property type="entry name" value="Mur ligase, C-terminal domain"/>
    <property type="match status" value="1"/>
</dbReference>
<dbReference type="Proteomes" id="UP000464378">
    <property type="component" value="Chromosome"/>
</dbReference>
<dbReference type="Pfam" id="PF18921">
    <property type="entry name" value="Cyanophycin_syn"/>
    <property type="match status" value="1"/>
</dbReference>
<dbReference type="GO" id="GO:0016881">
    <property type="term" value="F:acid-amino acid ligase activity"/>
    <property type="evidence" value="ECO:0007669"/>
    <property type="project" value="InterPro"/>
</dbReference>
<gene>
    <name evidence="3" type="ORF">GMBLW1_11280</name>
</gene>
<dbReference type="Gene3D" id="3.40.1190.10">
    <property type="entry name" value="Mur-like, catalytic domain"/>
    <property type="match status" value="1"/>
</dbReference>
<keyword evidence="1" id="KW-0067">ATP-binding</keyword>
<dbReference type="SUPFAM" id="SSF53623">
    <property type="entry name" value="MurD-like peptide ligases, catalytic domain"/>
    <property type="match status" value="1"/>
</dbReference>
<dbReference type="Pfam" id="PF02875">
    <property type="entry name" value="Mur_ligase_C"/>
    <property type="match status" value="1"/>
</dbReference>
<dbReference type="SUPFAM" id="SSF56059">
    <property type="entry name" value="Glutathione synthetase ATP-binding domain-like"/>
    <property type="match status" value="1"/>
</dbReference>
<dbReference type="InterPro" id="IPR013815">
    <property type="entry name" value="ATP_grasp_subdomain_1"/>
</dbReference>
<dbReference type="SUPFAM" id="SSF53244">
    <property type="entry name" value="MurD-like peptide ligases, peptide-binding domain"/>
    <property type="match status" value="1"/>
</dbReference>
<sequence>MHFRKMMTLRGPNIWANYPVIEAWLDLEDLKDSPSDILDGFNERLMAWMPSMIEHRCSVGERGGFFVRLRRGTYQGHILEHIALELQTLAGSPVGFGRTRETYEEGVYKVVIAFENEELGKASLHAALRVCHAAVRNTPFNIQDEIDALTELAQRVLPTTTVRAMLKAAKARQIPVELLNQDGLMRFGWGVNQQRVYRTLSSRTATVAAELARDRESSLLALAGVGIPVPATEVVTTSEAAIRAADATGYPVVVRSRFGYSRQATFAQLTTPQQVADAFAKAQAVSREVLVEHQQVGSTWRCLVAGDRVVSVRVVAPSPSCPLPIDAEAIDQLSPEFASRIVLAAQTLGLDVAGVDVVAADLSQSLTSQHGLIVGVHPVPGLAKHLQPTHGTAQPVVEAVLDRIIPNGETGRIPLAAVTGVNGKTTTTRLLAHLVTQARFPTVGMTNTEGVYINQKRLESGDCSGPSSARKILHHPQMTAAVLETARGGILRAGLGFDRCDVAIVTNIGSGDHLGINDIHTVEELAKVKRCIIDVVHRETGFGILNAVDPLTVAMAEKCPGRVLFFAIDGENPVIVEHRAKGGRAAFVRDGMIHLAEGSHEIALIHLARVPLTLAGKIGFQVENVLAAAAGAWCLNLPMEAICHGLETFGNEDFASPGRFNVLNVDGATVILDYGHNISALERLIDALSQFPCSGQRHIVYSAAGDRRDEDMRIQGRMIADYFDRVVLYEDNYLRGRRPGEIIERFREGIAQSNRQPIVDGITGGVAAMQHALRHVQPGDVLLLQADVIDESVAFMRQFLSSKSVSLAASPTISMVELVAAITSAS</sequence>
<dbReference type="InterPro" id="IPR013221">
    <property type="entry name" value="Mur_ligase_cen"/>
</dbReference>
<dbReference type="InParanoid" id="A0A6C2YPL7"/>
<dbReference type="InterPro" id="IPR011761">
    <property type="entry name" value="ATP-grasp"/>
</dbReference>
<dbReference type="EMBL" id="LR593887">
    <property type="protein sequence ID" value="VTS02584.1"/>
    <property type="molecule type" value="Genomic_DNA"/>
</dbReference>
<dbReference type="KEGG" id="tim:GMBLW1_11280"/>
<keyword evidence="1" id="KW-0547">Nucleotide-binding</keyword>
<dbReference type="Pfam" id="PF08245">
    <property type="entry name" value="Mur_ligase_M"/>
    <property type="match status" value="1"/>
</dbReference>
<dbReference type="InterPro" id="IPR036615">
    <property type="entry name" value="Mur_ligase_C_dom_sf"/>
</dbReference>
<dbReference type="InterPro" id="IPR036565">
    <property type="entry name" value="Mur-like_cat_sf"/>
</dbReference>